<dbReference type="InterPro" id="IPR020992">
    <property type="entry name" value="Tail_Prtase_C"/>
</dbReference>
<name>A0A220VEF4_9GAMM</name>
<dbReference type="SUPFAM" id="SSF50156">
    <property type="entry name" value="PDZ domain-like"/>
    <property type="match status" value="1"/>
</dbReference>
<evidence type="ECO:0000259" key="7">
    <source>
        <dbReference type="PROSITE" id="PS50106"/>
    </source>
</evidence>
<dbReference type="Pfam" id="PF00595">
    <property type="entry name" value="PDZ"/>
    <property type="match status" value="1"/>
</dbReference>
<dbReference type="KEGG" id="pmai:CF386_06915"/>
<gene>
    <name evidence="8" type="ORF">CF386_06915</name>
</gene>
<evidence type="ECO:0000256" key="4">
    <source>
        <dbReference type="ARBA" id="ARBA00022825"/>
    </source>
</evidence>
<keyword evidence="4 5" id="KW-0720">Serine protease</keyword>
<dbReference type="InterPro" id="IPR036034">
    <property type="entry name" value="PDZ_sf"/>
</dbReference>
<dbReference type="GO" id="GO:0008236">
    <property type="term" value="F:serine-type peptidase activity"/>
    <property type="evidence" value="ECO:0007669"/>
    <property type="project" value="UniProtKB-KW"/>
</dbReference>
<dbReference type="PANTHER" id="PTHR32060">
    <property type="entry name" value="TAIL-SPECIFIC PROTEASE"/>
    <property type="match status" value="1"/>
</dbReference>
<evidence type="ECO:0000256" key="5">
    <source>
        <dbReference type="RuleBase" id="RU004404"/>
    </source>
</evidence>
<dbReference type="Proteomes" id="UP000242175">
    <property type="component" value="Chromosome large"/>
</dbReference>
<dbReference type="GO" id="GO:0030288">
    <property type="term" value="C:outer membrane-bounded periplasmic space"/>
    <property type="evidence" value="ECO:0007669"/>
    <property type="project" value="TreeGrafter"/>
</dbReference>
<dbReference type="CDD" id="cd06782">
    <property type="entry name" value="cpPDZ_CPP-like"/>
    <property type="match status" value="1"/>
</dbReference>
<dbReference type="InterPro" id="IPR001478">
    <property type="entry name" value="PDZ"/>
</dbReference>
<dbReference type="Pfam" id="PF03572">
    <property type="entry name" value="Peptidase_S41"/>
    <property type="match status" value="1"/>
</dbReference>
<dbReference type="InterPro" id="IPR029045">
    <property type="entry name" value="ClpP/crotonase-like_dom_sf"/>
</dbReference>
<accession>A0A220VEF4</accession>
<protein>
    <recommendedName>
        <fullName evidence="7">PDZ domain-containing protein</fullName>
    </recommendedName>
</protein>
<dbReference type="Pfam" id="PF17804">
    <property type="entry name" value="TSP_NTD"/>
    <property type="match status" value="1"/>
</dbReference>
<dbReference type="Pfam" id="PF11818">
    <property type="entry name" value="DUF3340"/>
    <property type="match status" value="1"/>
</dbReference>
<dbReference type="PROSITE" id="PS50106">
    <property type="entry name" value="PDZ"/>
    <property type="match status" value="1"/>
</dbReference>
<comment type="similarity">
    <text evidence="1 5">Belongs to the peptidase S41A family.</text>
</comment>
<evidence type="ECO:0000313" key="8">
    <source>
        <dbReference type="EMBL" id="ASK78745.1"/>
    </source>
</evidence>
<dbReference type="GO" id="GO:0007165">
    <property type="term" value="P:signal transduction"/>
    <property type="evidence" value="ECO:0007669"/>
    <property type="project" value="TreeGrafter"/>
</dbReference>
<dbReference type="InterPro" id="IPR004447">
    <property type="entry name" value="Peptidase_S41A"/>
</dbReference>
<dbReference type="GO" id="GO:0006508">
    <property type="term" value="P:proteolysis"/>
    <property type="evidence" value="ECO:0007669"/>
    <property type="project" value="UniProtKB-KW"/>
</dbReference>
<dbReference type="NCBIfam" id="TIGR00225">
    <property type="entry name" value="prc"/>
    <property type="match status" value="1"/>
</dbReference>
<dbReference type="InterPro" id="IPR040573">
    <property type="entry name" value="TSP_N"/>
</dbReference>
<proteinExistence type="inferred from homology"/>
<sequence>MRQTNNEDVFQVYMNAFARQIDPHTSYLSPRAAEQFQSEMSLSLEGIGAVLQQEGDDTIIKSLVKGGPAEKTQKIFDGDRIIGVSDNNGEIKDVIGWRLDDIVSLIKGPKGTKVTLKIYRTNNKKNYIVTVVRDKIKLEDRKAKLEIKTINNAKIGVIEIPSFYVGLTADVKELLRSSEANNLSGLVIDLRNNGGGALSEATTLSGLFIPSGPIVQIKDNFGNVKIKRDRDITMYYGGPLSVLINRYSASASEIFAAVIQDYSRGIIIGTQSYGKGTVQQHRPLNHMYDFYDDSLGYIQYTIQKFYRVNGGSTQNKGVIPDIKFPSMVDPLLVGESVEKNSLKWDSIEPAVYQKTSNFKLSELPSIYSKHIKRVKNNDEYNYLILKIKDSKEYSKKNKVSLNINVRKAENKKDDADRLKRINARQKKQNLKIFESIDDIPKDYQEPDVLLDEAVNITYDLASLNEHNN</sequence>
<dbReference type="PANTHER" id="PTHR32060:SF22">
    <property type="entry name" value="CARBOXYL-TERMINAL-PROCESSING PEPTIDASE 3, CHLOROPLASTIC"/>
    <property type="match status" value="1"/>
</dbReference>
<dbReference type="Gene3D" id="2.30.42.10">
    <property type="match status" value="1"/>
</dbReference>
<keyword evidence="6" id="KW-0175">Coiled coil</keyword>
<dbReference type="AlphaFoldDB" id="A0A220VEF4"/>
<evidence type="ECO:0000256" key="1">
    <source>
        <dbReference type="ARBA" id="ARBA00009179"/>
    </source>
</evidence>
<dbReference type="SMART" id="SM00245">
    <property type="entry name" value="TSPc"/>
    <property type="match status" value="1"/>
</dbReference>
<evidence type="ECO:0000313" key="9">
    <source>
        <dbReference type="Proteomes" id="UP000242175"/>
    </source>
</evidence>
<organism evidence="8 9">
    <name type="scientific">Paraphotobacterium marinum</name>
    <dbReference type="NCBI Taxonomy" id="1755811"/>
    <lineage>
        <taxon>Bacteria</taxon>
        <taxon>Pseudomonadati</taxon>
        <taxon>Pseudomonadota</taxon>
        <taxon>Gammaproteobacteria</taxon>
        <taxon>Vibrionales</taxon>
        <taxon>Vibrionaceae</taxon>
        <taxon>Paraphotobacterium</taxon>
    </lineage>
</organism>
<keyword evidence="9" id="KW-1185">Reference proteome</keyword>
<keyword evidence="2 5" id="KW-0645">Protease</keyword>
<evidence type="ECO:0000256" key="3">
    <source>
        <dbReference type="ARBA" id="ARBA00022801"/>
    </source>
</evidence>
<evidence type="ECO:0000256" key="2">
    <source>
        <dbReference type="ARBA" id="ARBA00022670"/>
    </source>
</evidence>
<reference evidence="8 9" key="1">
    <citation type="journal article" date="2016" name="Int. J. Syst. Evol. Microbiol.">
        <title>Paraphotobacterium marinum gen. nov., sp. nov., a member of the family Vibrionaceae, isolated from surface seawater.</title>
        <authorList>
            <person name="Huang Z."/>
            <person name="Dong C."/>
            <person name="Shao Z."/>
        </authorList>
    </citation>
    <scope>NUCLEOTIDE SEQUENCE [LARGE SCALE GENOMIC DNA]</scope>
    <source>
        <strain evidence="8 9">NSCS20N07D</strain>
    </source>
</reference>
<evidence type="ECO:0000256" key="6">
    <source>
        <dbReference type="SAM" id="Coils"/>
    </source>
</evidence>
<feature type="domain" description="PDZ" evidence="7">
    <location>
        <begin position="37"/>
        <end position="107"/>
    </location>
</feature>
<dbReference type="Gene3D" id="3.30.750.44">
    <property type="match status" value="1"/>
</dbReference>
<dbReference type="SMART" id="SM00228">
    <property type="entry name" value="PDZ"/>
    <property type="match status" value="1"/>
</dbReference>
<dbReference type="EMBL" id="CP022355">
    <property type="protein sequence ID" value="ASK78745.1"/>
    <property type="molecule type" value="Genomic_DNA"/>
</dbReference>
<feature type="coiled-coil region" evidence="6">
    <location>
        <begin position="398"/>
        <end position="428"/>
    </location>
</feature>
<dbReference type="CDD" id="cd07560">
    <property type="entry name" value="Peptidase_S41_CPP"/>
    <property type="match status" value="1"/>
</dbReference>
<dbReference type="InterPro" id="IPR005151">
    <property type="entry name" value="Tail-specific_protease"/>
</dbReference>
<dbReference type="GO" id="GO:0004175">
    <property type="term" value="F:endopeptidase activity"/>
    <property type="evidence" value="ECO:0007669"/>
    <property type="project" value="TreeGrafter"/>
</dbReference>
<keyword evidence="3 5" id="KW-0378">Hydrolase</keyword>
<dbReference type="Gene3D" id="3.90.226.10">
    <property type="entry name" value="2-enoyl-CoA Hydratase, Chain A, domain 1"/>
    <property type="match status" value="1"/>
</dbReference>
<dbReference type="SUPFAM" id="SSF52096">
    <property type="entry name" value="ClpP/crotonase"/>
    <property type="match status" value="1"/>
</dbReference>